<dbReference type="PANTHER" id="PTHR21145">
    <property type="entry name" value="CHORISMATE MUTASE"/>
    <property type="match status" value="1"/>
</dbReference>
<evidence type="ECO:0000256" key="9">
    <source>
        <dbReference type="PIRNR" id="PIRNR017318"/>
    </source>
</evidence>
<dbReference type="GO" id="GO:0009073">
    <property type="term" value="P:aromatic amino acid family biosynthetic process"/>
    <property type="evidence" value="ECO:0007669"/>
    <property type="project" value="UniProtKB-UniRule"/>
</dbReference>
<dbReference type="InterPro" id="IPR008238">
    <property type="entry name" value="Chorismate_mutase_AroQ_euk"/>
</dbReference>
<dbReference type="InterPro" id="IPR036263">
    <property type="entry name" value="Chorismate_II_sf"/>
</dbReference>
<reference evidence="11 12" key="1">
    <citation type="submission" date="2024-03" db="EMBL/GenBank/DDBJ databases">
        <title>Complete genome sequence of the green alga Chloropicon roscoffensis RCC1871.</title>
        <authorList>
            <person name="Lemieux C."/>
            <person name="Pombert J.-F."/>
            <person name="Otis C."/>
            <person name="Turmel M."/>
        </authorList>
    </citation>
    <scope>NUCLEOTIDE SEQUENCE [LARGE SCALE GENOMIC DNA]</scope>
    <source>
        <strain evidence="11 12">RCC1871</strain>
    </source>
</reference>
<dbReference type="GO" id="GO:0046417">
    <property type="term" value="P:chorismate metabolic process"/>
    <property type="evidence" value="ECO:0007669"/>
    <property type="project" value="InterPro"/>
</dbReference>
<dbReference type="GO" id="GO:0008652">
    <property type="term" value="P:amino acid biosynthetic process"/>
    <property type="evidence" value="ECO:0007669"/>
    <property type="project" value="UniProtKB-KW"/>
</dbReference>
<dbReference type="PANTHER" id="PTHR21145:SF12">
    <property type="entry name" value="CHORISMATE MUTASE"/>
    <property type="match status" value="1"/>
</dbReference>
<dbReference type="PROSITE" id="PS51169">
    <property type="entry name" value="CHORISMATE_MUT_3"/>
    <property type="match status" value="1"/>
</dbReference>
<protein>
    <recommendedName>
        <fullName evidence="4 9">Chorismate mutase</fullName>
        <ecNumber evidence="4 9">5.4.99.5</ecNumber>
    </recommendedName>
</protein>
<sequence length="325" mass="36385">MSAACRNGAARSCARIGGLGSATSHPAASCRRWQARRASPREAGVARGRCAAVLKGNPVGSPSLSLDLDKVRDALIRMEDSIIFAIIERSQFLRNDKVYEPGAIPVPGYNLKTGDQQSMVEYILRQTEQMHGMIRRYTSPDEHAFFPEDLPSLVLPPIEYPSLLHPHAEGININDQVRALYFEELLPRICEEGDDGNYGSSALCDITLLQALSKRIHYGKYVAESKYKASPDTYDPLIRAKDEAGIMNLLTVESVERRVVRRVRNKACVFGQDIQDVMGTISLAQEDIEQAESKVEPEKVAKLYNDWIMPLNKQVQLEYLLHRLD</sequence>
<keyword evidence="8 9" id="KW-0413">Isomerase</keyword>
<comment type="catalytic activity">
    <reaction evidence="1 9">
        <text>chorismate = prephenate</text>
        <dbReference type="Rhea" id="RHEA:13897"/>
        <dbReference type="ChEBI" id="CHEBI:29748"/>
        <dbReference type="ChEBI" id="CHEBI:29934"/>
        <dbReference type="EC" id="5.4.99.5"/>
    </reaction>
</comment>
<dbReference type="Pfam" id="PF01817">
    <property type="entry name" value="CM_2"/>
    <property type="match status" value="1"/>
</dbReference>
<keyword evidence="5" id="KW-0963">Cytoplasm</keyword>
<keyword evidence="7 9" id="KW-0057">Aromatic amino acid biosynthesis</keyword>
<dbReference type="InterPro" id="IPR002701">
    <property type="entry name" value="CM_II_prokaryot"/>
</dbReference>
<evidence type="ECO:0000256" key="6">
    <source>
        <dbReference type="ARBA" id="ARBA00022605"/>
    </source>
</evidence>
<dbReference type="Gene3D" id="1.10.590.10">
    <property type="entry name" value="Chorismate mutase, AroQ class superfamily, eukaryotic"/>
    <property type="match status" value="1"/>
</dbReference>
<keyword evidence="12" id="KW-1185">Reference proteome</keyword>
<dbReference type="EMBL" id="CP151507">
    <property type="protein sequence ID" value="WZN63408.1"/>
    <property type="molecule type" value="Genomic_DNA"/>
</dbReference>
<evidence type="ECO:0000259" key="10">
    <source>
        <dbReference type="Pfam" id="PF01817"/>
    </source>
</evidence>
<evidence type="ECO:0000256" key="4">
    <source>
        <dbReference type="ARBA" id="ARBA00012404"/>
    </source>
</evidence>
<evidence type="ECO:0000256" key="1">
    <source>
        <dbReference type="ARBA" id="ARBA00000824"/>
    </source>
</evidence>
<evidence type="ECO:0000256" key="7">
    <source>
        <dbReference type="ARBA" id="ARBA00023141"/>
    </source>
</evidence>
<dbReference type="GO" id="GO:0004106">
    <property type="term" value="F:chorismate mutase activity"/>
    <property type="evidence" value="ECO:0007669"/>
    <property type="project" value="UniProtKB-UniRule"/>
</dbReference>
<evidence type="ECO:0000256" key="5">
    <source>
        <dbReference type="ARBA" id="ARBA00022490"/>
    </source>
</evidence>
<dbReference type="PIRSF" id="PIRSF017318">
    <property type="entry name" value="Chor_mut_AroQ_eu"/>
    <property type="match status" value="1"/>
</dbReference>
<dbReference type="EC" id="5.4.99.5" evidence="4 9"/>
<evidence type="ECO:0000313" key="11">
    <source>
        <dbReference type="EMBL" id="WZN63408.1"/>
    </source>
</evidence>
<evidence type="ECO:0000313" key="12">
    <source>
        <dbReference type="Proteomes" id="UP001472866"/>
    </source>
</evidence>
<evidence type="ECO:0000256" key="2">
    <source>
        <dbReference type="ARBA" id="ARBA00004496"/>
    </source>
</evidence>
<feature type="domain" description="Chorismate mutase" evidence="10">
    <location>
        <begin position="201"/>
        <end position="316"/>
    </location>
</feature>
<dbReference type="InterPro" id="IPR037039">
    <property type="entry name" value="CM_AroQ_sf_eucaryotic"/>
</dbReference>
<dbReference type="GO" id="GO:0005737">
    <property type="term" value="C:cytoplasm"/>
    <property type="evidence" value="ECO:0007669"/>
    <property type="project" value="UniProtKB-SubCell"/>
</dbReference>
<evidence type="ECO:0000256" key="8">
    <source>
        <dbReference type="ARBA" id="ARBA00023235"/>
    </source>
</evidence>
<dbReference type="NCBIfam" id="TIGR01802">
    <property type="entry name" value="CM_pl-yst"/>
    <property type="match status" value="1"/>
</dbReference>
<gene>
    <name evidence="11" type="ORF">HKI87_07g49560</name>
</gene>
<evidence type="ECO:0000256" key="3">
    <source>
        <dbReference type="ARBA" id="ARBA00004817"/>
    </source>
</evidence>
<dbReference type="SUPFAM" id="SSF48600">
    <property type="entry name" value="Chorismate mutase II"/>
    <property type="match status" value="1"/>
</dbReference>
<dbReference type="Proteomes" id="UP001472866">
    <property type="component" value="Chromosome 07"/>
</dbReference>
<comment type="pathway">
    <text evidence="3">Metabolic intermediate biosynthesis; prephenate biosynthesis; prephenate from chorismate: step 1/1.</text>
</comment>
<dbReference type="AlphaFoldDB" id="A0AAX4PBA4"/>
<keyword evidence="6 9" id="KW-0028">Amino-acid biosynthesis</keyword>
<comment type="subcellular location">
    <subcellularLocation>
        <location evidence="2">Cytoplasm</location>
    </subcellularLocation>
</comment>
<proteinExistence type="predicted"/>
<organism evidence="11 12">
    <name type="scientific">Chloropicon roscoffensis</name>
    <dbReference type="NCBI Taxonomy" id="1461544"/>
    <lineage>
        <taxon>Eukaryota</taxon>
        <taxon>Viridiplantae</taxon>
        <taxon>Chlorophyta</taxon>
        <taxon>Chloropicophyceae</taxon>
        <taxon>Chloropicales</taxon>
        <taxon>Chloropicaceae</taxon>
        <taxon>Chloropicon</taxon>
    </lineage>
</organism>
<accession>A0AAX4PBA4</accession>
<name>A0AAX4PBA4_9CHLO</name>